<comment type="caution">
    <text evidence="1">The sequence shown here is derived from an EMBL/GenBank/DDBJ whole genome shotgun (WGS) entry which is preliminary data.</text>
</comment>
<evidence type="ECO:0000313" key="1">
    <source>
        <dbReference type="EMBL" id="KAE9614358.1"/>
    </source>
</evidence>
<dbReference type="Proteomes" id="UP000447434">
    <property type="component" value="Chromosome 5"/>
</dbReference>
<evidence type="ECO:0000313" key="2">
    <source>
        <dbReference type="Proteomes" id="UP000447434"/>
    </source>
</evidence>
<keyword evidence="2" id="KW-1185">Reference proteome</keyword>
<reference evidence="2" key="1">
    <citation type="journal article" date="2020" name="Nat. Commun.">
        <title>Genome sequence of the cluster root forming white lupin.</title>
        <authorList>
            <person name="Hufnagel B."/>
            <person name="Marques A."/>
            <person name="Soriano A."/>
            <person name="Marques L."/>
            <person name="Divol F."/>
            <person name="Doumas P."/>
            <person name="Sallet E."/>
            <person name="Mancinotti D."/>
            <person name="Carrere S."/>
            <person name="Marande W."/>
            <person name="Arribat S."/>
            <person name="Keller J."/>
            <person name="Huneau C."/>
            <person name="Blein T."/>
            <person name="Aime D."/>
            <person name="Laguerre M."/>
            <person name="Taylor J."/>
            <person name="Schubert V."/>
            <person name="Nelson M."/>
            <person name="Geu-Flores F."/>
            <person name="Crespi M."/>
            <person name="Gallardo-Guerrero K."/>
            <person name="Delaux P.-M."/>
            <person name="Salse J."/>
            <person name="Berges H."/>
            <person name="Guyot R."/>
            <person name="Gouzy J."/>
            <person name="Peret B."/>
        </authorList>
    </citation>
    <scope>NUCLEOTIDE SEQUENCE [LARGE SCALE GENOMIC DNA]</scope>
    <source>
        <strain evidence="2">cv. Amiga</strain>
    </source>
</reference>
<name>A0A6A4QJJ2_LUPAL</name>
<accession>A0A6A4QJJ2</accession>
<protein>
    <submittedName>
        <fullName evidence="1">Uncharacterized protein</fullName>
    </submittedName>
</protein>
<dbReference type="AlphaFoldDB" id="A0A6A4QJJ2"/>
<sequence>MKTTPRQGQMPKSDAGMVSKMPSLMRVLWACDLTSFEQKAQMAKSRFEQLRSGQGHDQHQQAILGHISRYMGQREGILRQ</sequence>
<dbReference type="EMBL" id="WOCE01000005">
    <property type="protein sequence ID" value="KAE9614358.1"/>
    <property type="molecule type" value="Genomic_DNA"/>
</dbReference>
<gene>
    <name evidence="1" type="ORF">Lalb_Chr05g0227061</name>
</gene>
<organism evidence="1 2">
    <name type="scientific">Lupinus albus</name>
    <name type="common">White lupine</name>
    <name type="synonym">Lupinus termis</name>
    <dbReference type="NCBI Taxonomy" id="3870"/>
    <lineage>
        <taxon>Eukaryota</taxon>
        <taxon>Viridiplantae</taxon>
        <taxon>Streptophyta</taxon>
        <taxon>Embryophyta</taxon>
        <taxon>Tracheophyta</taxon>
        <taxon>Spermatophyta</taxon>
        <taxon>Magnoliopsida</taxon>
        <taxon>eudicotyledons</taxon>
        <taxon>Gunneridae</taxon>
        <taxon>Pentapetalae</taxon>
        <taxon>rosids</taxon>
        <taxon>fabids</taxon>
        <taxon>Fabales</taxon>
        <taxon>Fabaceae</taxon>
        <taxon>Papilionoideae</taxon>
        <taxon>50 kb inversion clade</taxon>
        <taxon>genistoids sensu lato</taxon>
        <taxon>core genistoids</taxon>
        <taxon>Genisteae</taxon>
        <taxon>Lupinus</taxon>
    </lineage>
</organism>
<proteinExistence type="predicted"/>